<organism evidence="4 5">
    <name type="scientific">Fodinibius salsisoli</name>
    <dbReference type="NCBI Taxonomy" id="2820877"/>
    <lineage>
        <taxon>Bacteria</taxon>
        <taxon>Pseudomonadati</taxon>
        <taxon>Balneolota</taxon>
        <taxon>Balneolia</taxon>
        <taxon>Balneolales</taxon>
        <taxon>Balneolaceae</taxon>
        <taxon>Fodinibius</taxon>
    </lineage>
</organism>
<dbReference type="PANTHER" id="PTHR44858:SF1">
    <property type="entry name" value="UDP-N-ACETYLGLUCOSAMINE--PEPTIDE N-ACETYLGLUCOSAMINYLTRANSFERASE SPINDLY-RELATED"/>
    <property type="match status" value="1"/>
</dbReference>
<proteinExistence type="predicted"/>
<evidence type="ECO:0000256" key="2">
    <source>
        <dbReference type="ARBA" id="ARBA00022803"/>
    </source>
</evidence>
<dbReference type="InterPro" id="IPR050498">
    <property type="entry name" value="Ycf3"/>
</dbReference>
<keyword evidence="2 3" id="KW-0802">TPR repeat</keyword>
<dbReference type="PANTHER" id="PTHR44858">
    <property type="entry name" value="TETRATRICOPEPTIDE REPEAT PROTEIN 6"/>
    <property type="match status" value="1"/>
</dbReference>
<dbReference type="Pfam" id="PF00515">
    <property type="entry name" value="TPR_1"/>
    <property type="match status" value="1"/>
</dbReference>
<dbReference type="SMART" id="SM00028">
    <property type="entry name" value="TPR"/>
    <property type="match status" value="3"/>
</dbReference>
<gene>
    <name evidence="4" type="ORF">J6I44_09215</name>
</gene>
<accession>A0ABT3PME8</accession>
<dbReference type="InterPro" id="IPR019734">
    <property type="entry name" value="TPR_rpt"/>
</dbReference>
<evidence type="ECO:0000256" key="1">
    <source>
        <dbReference type="ARBA" id="ARBA00022737"/>
    </source>
</evidence>
<evidence type="ECO:0000256" key="3">
    <source>
        <dbReference type="PROSITE-ProRule" id="PRU00339"/>
    </source>
</evidence>
<protein>
    <submittedName>
        <fullName evidence="4">Tetratricopeptide repeat protein</fullName>
    </submittedName>
</protein>
<dbReference type="Gene3D" id="1.25.40.10">
    <property type="entry name" value="Tetratricopeptide repeat domain"/>
    <property type="match status" value="1"/>
</dbReference>
<dbReference type="InterPro" id="IPR011990">
    <property type="entry name" value="TPR-like_helical_dom_sf"/>
</dbReference>
<dbReference type="PROSITE" id="PS50005">
    <property type="entry name" value="TPR"/>
    <property type="match status" value="2"/>
</dbReference>
<keyword evidence="1" id="KW-0677">Repeat</keyword>
<keyword evidence="5" id="KW-1185">Reference proteome</keyword>
<reference evidence="4 5" key="1">
    <citation type="submission" date="2021-03" db="EMBL/GenBank/DDBJ databases">
        <title>Aliifodinibius sp. nov., a new bacterium isolated from saline soil.</title>
        <authorList>
            <person name="Galisteo C."/>
            <person name="De La Haba R."/>
            <person name="Sanchez-Porro C."/>
            <person name="Ventosa A."/>
        </authorList>
    </citation>
    <scope>NUCLEOTIDE SEQUENCE [LARGE SCALE GENOMIC DNA]</scope>
    <source>
        <strain evidence="4 5">1BSP15-2V2</strain>
    </source>
</reference>
<dbReference type="Proteomes" id="UP001207918">
    <property type="component" value="Unassembled WGS sequence"/>
</dbReference>
<sequence>MKYLSFALFICIFITIGCSSEEPSTPNSQHVKYQAITALGDTLYAPPLTPETKSRFESNLKTARSNYETNSDNIENIIWYGRRTAYLGNYQQAIQIFSGGIETHPKDARLYRHRGHRYITIRQFDQAIEDLKRAGELVYGEEDQVEPDGIPNDQDNPRSTLHTNIWYHLGLAYYLKSDYTKAKNAFEECLRLSPNDDMDVAASYWLYMTLRRAGLDDLAGDILEPISEEMDIIENENYHRLLLVFKGVFSPNMLLEELQNGTSLEKVTLQYGLGNWHYINGRKERAKELFREVYESDQWNAFGYIAAEMDLKRLGYEF</sequence>
<evidence type="ECO:0000313" key="4">
    <source>
        <dbReference type="EMBL" id="MCW9707035.1"/>
    </source>
</evidence>
<dbReference type="PROSITE" id="PS51257">
    <property type="entry name" value="PROKAR_LIPOPROTEIN"/>
    <property type="match status" value="1"/>
</dbReference>
<dbReference type="SUPFAM" id="SSF48452">
    <property type="entry name" value="TPR-like"/>
    <property type="match status" value="1"/>
</dbReference>
<dbReference type="PROSITE" id="PS50293">
    <property type="entry name" value="TPR_REGION"/>
    <property type="match status" value="1"/>
</dbReference>
<name>A0ABT3PME8_9BACT</name>
<evidence type="ECO:0000313" key="5">
    <source>
        <dbReference type="Proteomes" id="UP001207918"/>
    </source>
</evidence>
<comment type="caution">
    <text evidence="4">The sequence shown here is derived from an EMBL/GenBank/DDBJ whole genome shotgun (WGS) entry which is preliminary data.</text>
</comment>
<feature type="repeat" description="TPR" evidence="3">
    <location>
        <begin position="108"/>
        <end position="141"/>
    </location>
</feature>
<feature type="repeat" description="TPR" evidence="3">
    <location>
        <begin position="163"/>
        <end position="196"/>
    </location>
</feature>
<dbReference type="EMBL" id="JAGGJA010000005">
    <property type="protein sequence ID" value="MCW9707035.1"/>
    <property type="molecule type" value="Genomic_DNA"/>
</dbReference>
<dbReference type="RefSeq" id="WP_265765787.1">
    <property type="nucleotide sequence ID" value="NZ_JAGGJA010000005.1"/>
</dbReference>